<dbReference type="GO" id="GO:0008691">
    <property type="term" value="F:3-hydroxybutyryl-CoA dehydrogenase activity"/>
    <property type="evidence" value="ECO:0007669"/>
    <property type="project" value="UniProtKB-EC"/>
</dbReference>
<dbReference type="InterPro" id="IPR013328">
    <property type="entry name" value="6PGD_dom2"/>
</dbReference>
<gene>
    <name evidence="5" type="ORF">CH378_08050</name>
</gene>
<dbReference type="Proteomes" id="UP000231919">
    <property type="component" value="Unassembled WGS sequence"/>
</dbReference>
<evidence type="ECO:0000256" key="1">
    <source>
        <dbReference type="ARBA" id="ARBA00009463"/>
    </source>
</evidence>
<keyword evidence="6" id="KW-1185">Reference proteome</keyword>
<dbReference type="Pfam" id="PF00725">
    <property type="entry name" value="3HCDH"/>
    <property type="match status" value="1"/>
</dbReference>
<name>A0ABX4NAL0_9LEPT</name>
<dbReference type="Gene3D" id="1.10.1040.10">
    <property type="entry name" value="N-(1-d-carboxylethyl)-l-norvaline Dehydrogenase, domain 2"/>
    <property type="match status" value="1"/>
</dbReference>
<dbReference type="EMBL" id="NPDP01000011">
    <property type="protein sequence ID" value="PJZ30371.1"/>
    <property type="molecule type" value="Genomic_DNA"/>
</dbReference>
<feature type="domain" description="3-hydroxyacyl-CoA dehydrogenase NAD binding" evidence="4">
    <location>
        <begin position="4"/>
        <end position="180"/>
    </location>
</feature>
<dbReference type="InterPro" id="IPR008927">
    <property type="entry name" value="6-PGluconate_DH-like_C_sf"/>
</dbReference>
<proteinExistence type="inferred from homology"/>
<dbReference type="PROSITE" id="PS00067">
    <property type="entry name" value="3HCDH"/>
    <property type="match status" value="1"/>
</dbReference>
<organism evidence="5 6">
    <name type="scientific">Leptospira kmetyi</name>
    <dbReference type="NCBI Taxonomy" id="408139"/>
    <lineage>
        <taxon>Bacteria</taxon>
        <taxon>Pseudomonadati</taxon>
        <taxon>Spirochaetota</taxon>
        <taxon>Spirochaetia</taxon>
        <taxon>Leptospirales</taxon>
        <taxon>Leptospiraceae</taxon>
        <taxon>Leptospira</taxon>
    </lineage>
</organism>
<reference evidence="5 6" key="1">
    <citation type="submission" date="2017-07" db="EMBL/GenBank/DDBJ databases">
        <title>Leptospira spp. isolated from tropical soils.</title>
        <authorList>
            <person name="Thibeaux R."/>
            <person name="Iraola G."/>
            <person name="Ferres I."/>
            <person name="Bierque E."/>
            <person name="Girault D."/>
            <person name="Soupe-Gilbert M.-E."/>
            <person name="Picardeau M."/>
            <person name="Goarant C."/>
        </authorList>
    </citation>
    <scope>NUCLEOTIDE SEQUENCE [LARGE SCALE GENOMIC DNA]</scope>
    <source>
        <strain evidence="5 6">JW2-C-B1</strain>
    </source>
</reference>
<evidence type="ECO:0000259" key="3">
    <source>
        <dbReference type="Pfam" id="PF00725"/>
    </source>
</evidence>
<protein>
    <submittedName>
        <fullName evidence="5">3-hydroxybutyryl-CoA dehydrogenase</fullName>
        <ecNumber evidence="5">1.1.1.157</ecNumber>
    </submittedName>
</protein>
<comment type="caution">
    <text evidence="5">The sequence shown here is derived from an EMBL/GenBank/DDBJ whole genome shotgun (WGS) entry which is preliminary data.</text>
</comment>
<accession>A0ABX4NAL0</accession>
<dbReference type="SUPFAM" id="SSF48179">
    <property type="entry name" value="6-phosphogluconate dehydrogenase C-terminal domain-like"/>
    <property type="match status" value="1"/>
</dbReference>
<evidence type="ECO:0000313" key="5">
    <source>
        <dbReference type="EMBL" id="PJZ30371.1"/>
    </source>
</evidence>
<dbReference type="InterPro" id="IPR022694">
    <property type="entry name" value="3-OHacyl-CoA_DH"/>
</dbReference>
<dbReference type="PANTHER" id="PTHR48075">
    <property type="entry name" value="3-HYDROXYACYL-COA DEHYDROGENASE FAMILY PROTEIN"/>
    <property type="match status" value="1"/>
</dbReference>
<keyword evidence="2 5" id="KW-0560">Oxidoreductase</keyword>
<dbReference type="PIRSF" id="PIRSF000105">
    <property type="entry name" value="HCDH"/>
    <property type="match status" value="1"/>
</dbReference>
<dbReference type="InterPro" id="IPR006108">
    <property type="entry name" value="3HC_DH_C"/>
</dbReference>
<evidence type="ECO:0000313" key="6">
    <source>
        <dbReference type="Proteomes" id="UP000231919"/>
    </source>
</evidence>
<feature type="domain" description="3-hydroxyacyl-CoA dehydrogenase C-terminal" evidence="3">
    <location>
        <begin position="185"/>
        <end position="280"/>
    </location>
</feature>
<evidence type="ECO:0000259" key="4">
    <source>
        <dbReference type="Pfam" id="PF02737"/>
    </source>
</evidence>
<dbReference type="EC" id="1.1.1.157" evidence="5"/>
<dbReference type="InterPro" id="IPR006180">
    <property type="entry name" value="3-OHacyl-CoA_DH_CS"/>
</dbReference>
<dbReference type="Gene3D" id="3.40.50.720">
    <property type="entry name" value="NAD(P)-binding Rossmann-like Domain"/>
    <property type="match status" value="1"/>
</dbReference>
<comment type="similarity">
    <text evidence="1">Belongs to the 3-hydroxyacyl-CoA dehydrogenase family.</text>
</comment>
<evidence type="ECO:0000256" key="2">
    <source>
        <dbReference type="ARBA" id="ARBA00023002"/>
    </source>
</evidence>
<dbReference type="PANTHER" id="PTHR48075:SF5">
    <property type="entry name" value="3-HYDROXYBUTYRYL-COA DEHYDROGENASE"/>
    <property type="match status" value="1"/>
</dbReference>
<dbReference type="InterPro" id="IPR006176">
    <property type="entry name" value="3-OHacyl-CoA_DH_NAD-bd"/>
</dbReference>
<sequence length="283" mass="31061">MERIGVIGAGQMGSGISQTFAQAGYPIVLFDISEQQLEKALKGIEQNLLKLVKKGSISESEIRNTISRILVVQDLGAFKDNDVIIEAVSEDERLKIDLFVQLDQIAKKEAIIASNTSSISITRIASVTNRPGQIIGLHFMNPVPLMKLVEIIKGHNTSESTFKTAKNLVMNLGKEYCVSEDYPAFIVNRVLIPMINEAIFAVFEGVGKPEEIDKGMKLGTNQPMGPLALADFIGLDTCLAVMNVLFGGFKEPKYRPCPLLVKMVEAGHLGRKSGIGFYRYRDA</sequence>
<dbReference type="Pfam" id="PF02737">
    <property type="entry name" value="3HCDH_N"/>
    <property type="match status" value="1"/>
</dbReference>
<dbReference type="SUPFAM" id="SSF51735">
    <property type="entry name" value="NAD(P)-binding Rossmann-fold domains"/>
    <property type="match status" value="1"/>
</dbReference>
<dbReference type="InterPro" id="IPR036291">
    <property type="entry name" value="NAD(P)-bd_dom_sf"/>
</dbReference>
<dbReference type="RefSeq" id="WP_100755277.1">
    <property type="nucleotide sequence ID" value="NZ_NPDP01000011.1"/>
</dbReference>